<reference evidence="3 4" key="1">
    <citation type="journal article" date="2019" name="Int. J. Syst. Evol. Microbiol.">
        <title>The Global Catalogue of Microorganisms (GCM) 10K type strain sequencing project: providing services to taxonomists for standard genome sequencing and annotation.</title>
        <authorList>
            <consortium name="The Broad Institute Genomics Platform"/>
            <consortium name="The Broad Institute Genome Sequencing Center for Infectious Disease"/>
            <person name="Wu L."/>
            <person name="Ma J."/>
        </authorList>
    </citation>
    <scope>NUCLEOTIDE SEQUENCE [LARGE SCALE GENOMIC DNA]</scope>
    <source>
        <strain evidence="3 4">JCM 6886</strain>
    </source>
</reference>
<feature type="signal peptide" evidence="2">
    <location>
        <begin position="1"/>
        <end position="19"/>
    </location>
</feature>
<proteinExistence type="predicted"/>
<comment type="caution">
    <text evidence="3">The sequence shown here is derived from an EMBL/GenBank/DDBJ whole genome shotgun (WGS) entry which is preliminary data.</text>
</comment>
<dbReference type="Proteomes" id="UP001501476">
    <property type="component" value="Unassembled WGS sequence"/>
</dbReference>
<feature type="chain" id="PRO_5045627420" description="VPLPA-CTERM sorting domain-containing protein" evidence="2">
    <location>
        <begin position="20"/>
        <end position="172"/>
    </location>
</feature>
<evidence type="ECO:0000313" key="4">
    <source>
        <dbReference type="Proteomes" id="UP001501476"/>
    </source>
</evidence>
<keyword evidence="1" id="KW-1133">Transmembrane helix</keyword>
<evidence type="ECO:0008006" key="5">
    <source>
        <dbReference type="Google" id="ProtNLM"/>
    </source>
</evidence>
<keyword evidence="1" id="KW-0812">Transmembrane</keyword>
<evidence type="ECO:0000313" key="3">
    <source>
        <dbReference type="EMBL" id="GAA0234727.1"/>
    </source>
</evidence>
<dbReference type="EMBL" id="BAAADG010000018">
    <property type="protein sequence ID" value="GAA0234727.1"/>
    <property type="molecule type" value="Genomic_DNA"/>
</dbReference>
<evidence type="ECO:0000256" key="2">
    <source>
        <dbReference type="SAM" id="SignalP"/>
    </source>
</evidence>
<keyword evidence="4" id="KW-1185">Reference proteome</keyword>
<protein>
    <recommendedName>
        <fullName evidence="5">VPLPA-CTERM sorting domain-containing protein</fullName>
    </recommendedName>
</protein>
<gene>
    <name evidence="3" type="ORF">GCM10008964_27610</name>
</gene>
<evidence type="ECO:0000256" key="1">
    <source>
        <dbReference type="SAM" id="Phobius"/>
    </source>
</evidence>
<name>A0ABN0U0H3_9GAMM</name>
<feature type="transmembrane region" description="Helical" evidence="1">
    <location>
        <begin position="145"/>
        <end position="164"/>
    </location>
</feature>
<dbReference type="RefSeq" id="WP_286304199.1">
    <property type="nucleotide sequence ID" value="NZ_AP027741.1"/>
</dbReference>
<organism evidence="3 4">
    <name type="scientific">Methylophaga marina</name>
    <dbReference type="NCBI Taxonomy" id="45495"/>
    <lineage>
        <taxon>Bacteria</taxon>
        <taxon>Pseudomonadati</taxon>
        <taxon>Pseudomonadota</taxon>
        <taxon>Gammaproteobacteria</taxon>
        <taxon>Thiotrichales</taxon>
        <taxon>Piscirickettsiaceae</taxon>
        <taxon>Methylophaga</taxon>
    </lineage>
</organism>
<keyword evidence="1" id="KW-0472">Membrane</keyword>
<sequence>MKKAMLFAVALLFSVGVNAATLNLTGIGSSGASQSVDVNNNSTVLAGGTVGESSSWSSGFDLTSDTDTAVKVEWSFNPFTALDSAVLVFSEITGPSGGYTGSTQYFNITGDFSFTAFLTAGVYYAVDIIDATSSILKYDVSVSAVPVPAALFLFAPALLGLLGMRRKTAVAA</sequence>
<accession>A0ABN0U0H3</accession>
<keyword evidence="2" id="KW-0732">Signal</keyword>